<accession>X0WUV8</accession>
<proteinExistence type="predicted"/>
<evidence type="ECO:0008006" key="2">
    <source>
        <dbReference type="Google" id="ProtNLM"/>
    </source>
</evidence>
<gene>
    <name evidence="1" type="ORF">S01H1_54339</name>
</gene>
<reference evidence="1" key="1">
    <citation type="journal article" date="2014" name="Front. Microbiol.">
        <title>High frequency of phylogenetically diverse reductive dehalogenase-homologous genes in deep subseafloor sedimentary metagenomes.</title>
        <authorList>
            <person name="Kawai M."/>
            <person name="Futagami T."/>
            <person name="Toyoda A."/>
            <person name="Takaki Y."/>
            <person name="Nishi S."/>
            <person name="Hori S."/>
            <person name="Arai W."/>
            <person name="Tsubouchi T."/>
            <person name="Morono Y."/>
            <person name="Uchiyama I."/>
            <person name="Ito T."/>
            <person name="Fujiyama A."/>
            <person name="Inagaki F."/>
            <person name="Takami H."/>
        </authorList>
    </citation>
    <scope>NUCLEOTIDE SEQUENCE</scope>
    <source>
        <strain evidence="1">Expedition CK06-06</strain>
    </source>
</reference>
<organism evidence="1">
    <name type="scientific">marine sediment metagenome</name>
    <dbReference type="NCBI Taxonomy" id="412755"/>
    <lineage>
        <taxon>unclassified sequences</taxon>
        <taxon>metagenomes</taxon>
        <taxon>ecological metagenomes</taxon>
    </lineage>
</organism>
<name>X0WUV8_9ZZZZ</name>
<dbReference type="AlphaFoldDB" id="X0WUV8"/>
<evidence type="ECO:0000313" key="1">
    <source>
        <dbReference type="EMBL" id="GAG16501.1"/>
    </source>
</evidence>
<sequence length="87" mass="10057">MKQDAVVFWVDTHESEVHFIDAILSAYDGMANVRRDYRVRNGKMYFKVYISPGMKDEFLLLTKRLRQSGTIIGDVLEEQVNEDSKAA</sequence>
<dbReference type="EMBL" id="BARS01035253">
    <property type="protein sequence ID" value="GAG16501.1"/>
    <property type="molecule type" value="Genomic_DNA"/>
</dbReference>
<comment type="caution">
    <text evidence="1">The sequence shown here is derived from an EMBL/GenBank/DDBJ whole genome shotgun (WGS) entry which is preliminary data.</text>
</comment>
<protein>
    <recommendedName>
        <fullName evidence="2">DUF4911 domain-containing protein</fullName>
    </recommendedName>
</protein>